<dbReference type="Gene3D" id="3.40.50.2000">
    <property type="entry name" value="Glycogen Phosphorylase B"/>
    <property type="match status" value="2"/>
</dbReference>
<dbReference type="GO" id="GO:0016757">
    <property type="term" value="F:glycosyltransferase activity"/>
    <property type="evidence" value="ECO:0007669"/>
    <property type="project" value="InterPro"/>
</dbReference>
<evidence type="ECO:0000259" key="2">
    <source>
        <dbReference type="Pfam" id="PF13439"/>
    </source>
</evidence>
<dbReference type="InterPro" id="IPR028098">
    <property type="entry name" value="Glyco_trans_4-like_N"/>
</dbReference>
<sequence>MKFLTITIDYLPMPGGVARYIDTFCEAFGSSMHVVADIGDVQTSVCDKTFSVEYRQFMQQKWPRWMGAVHELAKRDVDLIFTHHVLPLGIACLMNKRRTNTEYVVVLHGMDFDLATRNMWKRWITRQVLREARAVVTNTHALAQRVERFVHVEPLVVHPQPYVQAAKSISSNTFSIVSVGRLVERKGIQRVLNALTLIPHLHDQLHYSILGGDGPFKQELERMIIDLGMEDLVTLTVDPTDEQIQYAYKTSQLFVLPTVTTALDREGFGIVYHEAAQFGIPSIASNIPGVDEAVINGQTGILVNSDQELIDAMTTLFHNEELRKTLGDNAREHVRTSRAMIEDLKQNLGL</sequence>
<gene>
    <name evidence="3" type="ORF">COV06_00955</name>
</gene>
<evidence type="ECO:0000313" key="4">
    <source>
        <dbReference type="Proteomes" id="UP000230084"/>
    </source>
</evidence>
<dbReference type="AlphaFoldDB" id="A0A2H0RPP1"/>
<dbReference type="PANTHER" id="PTHR12526">
    <property type="entry name" value="GLYCOSYLTRANSFERASE"/>
    <property type="match status" value="1"/>
</dbReference>
<feature type="domain" description="Glycosyl transferase family 1" evidence="1">
    <location>
        <begin position="169"/>
        <end position="332"/>
    </location>
</feature>
<protein>
    <recommendedName>
        <fullName evidence="5">Glycosyltransferase family 1 protein</fullName>
    </recommendedName>
</protein>
<dbReference type="Proteomes" id="UP000230084">
    <property type="component" value="Unassembled WGS sequence"/>
</dbReference>
<proteinExistence type="predicted"/>
<evidence type="ECO:0000259" key="1">
    <source>
        <dbReference type="Pfam" id="PF00534"/>
    </source>
</evidence>
<comment type="caution">
    <text evidence="3">The sequence shown here is derived from an EMBL/GenBank/DDBJ whole genome shotgun (WGS) entry which is preliminary data.</text>
</comment>
<dbReference type="CDD" id="cd03801">
    <property type="entry name" value="GT4_PimA-like"/>
    <property type="match status" value="1"/>
</dbReference>
<organism evidence="3 4">
    <name type="scientific">Candidatus Uhrbacteria bacterium CG10_big_fil_rev_8_21_14_0_10_50_16</name>
    <dbReference type="NCBI Taxonomy" id="1975039"/>
    <lineage>
        <taxon>Bacteria</taxon>
        <taxon>Candidatus Uhriibacteriota</taxon>
    </lineage>
</organism>
<dbReference type="InterPro" id="IPR001296">
    <property type="entry name" value="Glyco_trans_1"/>
</dbReference>
<feature type="domain" description="Glycosyltransferase subfamily 4-like N-terminal" evidence="2">
    <location>
        <begin position="14"/>
        <end position="157"/>
    </location>
</feature>
<dbReference type="EMBL" id="PCYM01000001">
    <property type="protein sequence ID" value="PIR47954.1"/>
    <property type="molecule type" value="Genomic_DNA"/>
</dbReference>
<reference evidence="3 4" key="1">
    <citation type="submission" date="2017-09" db="EMBL/GenBank/DDBJ databases">
        <title>Depth-based differentiation of microbial function through sediment-hosted aquifers and enrichment of novel symbionts in the deep terrestrial subsurface.</title>
        <authorList>
            <person name="Probst A.J."/>
            <person name="Ladd B."/>
            <person name="Jarett J.K."/>
            <person name="Geller-Mcgrath D.E."/>
            <person name="Sieber C.M."/>
            <person name="Emerson J.B."/>
            <person name="Anantharaman K."/>
            <person name="Thomas B.C."/>
            <person name="Malmstrom R."/>
            <person name="Stieglmeier M."/>
            <person name="Klingl A."/>
            <person name="Woyke T."/>
            <person name="Ryan C.M."/>
            <person name="Banfield J.F."/>
        </authorList>
    </citation>
    <scope>NUCLEOTIDE SEQUENCE [LARGE SCALE GENOMIC DNA]</scope>
    <source>
        <strain evidence="3">CG10_big_fil_rev_8_21_14_0_10_50_16</strain>
    </source>
</reference>
<name>A0A2H0RPP1_9BACT</name>
<evidence type="ECO:0008006" key="5">
    <source>
        <dbReference type="Google" id="ProtNLM"/>
    </source>
</evidence>
<dbReference type="Pfam" id="PF13439">
    <property type="entry name" value="Glyco_transf_4"/>
    <property type="match status" value="1"/>
</dbReference>
<accession>A0A2H0RPP1</accession>
<dbReference type="SUPFAM" id="SSF53756">
    <property type="entry name" value="UDP-Glycosyltransferase/glycogen phosphorylase"/>
    <property type="match status" value="1"/>
</dbReference>
<evidence type="ECO:0000313" key="3">
    <source>
        <dbReference type="EMBL" id="PIR47954.1"/>
    </source>
</evidence>
<dbReference type="Pfam" id="PF00534">
    <property type="entry name" value="Glycos_transf_1"/>
    <property type="match status" value="1"/>
</dbReference>